<organism evidence="1 2">
    <name type="scientific">Rousettus aegyptiacus</name>
    <name type="common">Egyptian fruit bat</name>
    <name type="synonym">Pteropus aegyptiacus</name>
    <dbReference type="NCBI Taxonomy" id="9407"/>
    <lineage>
        <taxon>Eukaryota</taxon>
        <taxon>Metazoa</taxon>
        <taxon>Chordata</taxon>
        <taxon>Craniata</taxon>
        <taxon>Vertebrata</taxon>
        <taxon>Euteleostomi</taxon>
        <taxon>Mammalia</taxon>
        <taxon>Eutheria</taxon>
        <taxon>Laurasiatheria</taxon>
        <taxon>Chiroptera</taxon>
        <taxon>Yinpterochiroptera</taxon>
        <taxon>Pteropodoidea</taxon>
        <taxon>Pteropodidae</taxon>
        <taxon>Rousettinae</taxon>
        <taxon>Rousettus</taxon>
    </lineage>
</organism>
<gene>
    <name evidence="1" type="ORF">HJG63_008005</name>
</gene>
<sequence>MAVFVGRAGAVGAGVVFSGYHLECFLNQSISHWISVLTLLPVLQDRSDATPLGRYSTLSPSPPVRASSSTWSSRFPEKCPAGPTLPAPITLHCKCLSASVSLLLDCELPDGRNSMFFPLSFLGPSTVPGHKDCQ</sequence>
<name>A0A7J8KBF7_ROUAE</name>
<reference evidence="1 2" key="1">
    <citation type="journal article" date="2020" name="Nature">
        <title>Six reference-quality genomes reveal evolution of bat adaptations.</title>
        <authorList>
            <person name="Jebb D."/>
            <person name="Huang Z."/>
            <person name="Pippel M."/>
            <person name="Hughes G.M."/>
            <person name="Lavrichenko K."/>
            <person name="Devanna P."/>
            <person name="Winkler S."/>
            <person name="Jermiin L.S."/>
            <person name="Skirmuntt E.C."/>
            <person name="Katzourakis A."/>
            <person name="Burkitt-Gray L."/>
            <person name="Ray D.A."/>
            <person name="Sullivan K.A.M."/>
            <person name="Roscito J.G."/>
            <person name="Kirilenko B.M."/>
            <person name="Davalos L.M."/>
            <person name="Corthals A.P."/>
            <person name="Power M.L."/>
            <person name="Jones G."/>
            <person name="Ransome R.D."/>
            <person name="Dechmann D.K.N."/>
            <person name="Locatelli A.G."/>
            <person name="Puechmaille S.J."/>
            <person name="Fedrigo O."/>
            <person name="Jarvis E.D."/>
            <person name="Hiller M."/>
            <person name="Vernes S.C."/>
            <person name="Myers E.W."/>
            <person name="Teeling E.C."/>
        </authorList>
    </citation>
    <scope>NUCLEOTIDE SEQUENCE [LARGE SCALE GENOMIC DNA]</scope>
    <source>
        <strain evidence="1">MRouAeg1</strain>
        <tissue evidence="1">Muscle</tissue>
    </source>
</reference>
<evidence type="ECO:0000313" key="2">
    <source>
        <dbReference type="Proteomes" id="UP000593571"/>
    </source>
</evidence>
<proteinExistence type="predicted"/>
<dbReference type="AlphaFoldDB" id="A0A7J8KBF7"/>
<dbReference type="EMBL" id="JACASE010000001">
    <property type="protein sequence ID" value="KAF6506207.1"/>
    <property type="molecule type" value="Genomic_DNA"/>
</dbReference>
<comment type="caution">
    <text evidence="1">The sequence shown here is derived from an EMBL/GenBank/DDBJ whole genome shotgun (WGS) entry which is preliminary data.</text>
</comment>
<keyword evidence="2" id="KW-1185">Reference proteome</keyword>
<evidence type="ECO:0000313" key="1">
    <source>
        <dbReference type="EMBL" id="KAF6506207.1"/>
    </source>
</evidence>
<protein>
    <submittedName>
        <fullName evidence="1">Uncharacterized protein</fullName>
    </submittedName>
</protein>
<dbReference type="Proteomes" id="UP000593571">
    <property type="component" value="Unassembled WGS sequence"/>
</dbReference>
<accession>A0A7J8KBF7</accession>